<gene>
    <name evidence="1" type="ORF">Nepgr_019320</name>
</gene>
<dbReference type="Proteomes" id="UP001279734">
    <property type="component" value="Unassembled WGS sequence"/>
</dbReference>
<sequence length="210" mass="22219">MTRWVGLPVGVTVKVSHEDWLVEAPAEVFSEDDEAEGAEEVAETVIKMLEAITKTSEVRLATGFAEAMETIDASHVGSPECEVAGTVATSGPAKELDPGPSMLEVRKGKGKGDAATPELVLAFPCCLNYNGVLPFLWSLALVDAAALARDKLSPIGKLDLSVQRGAFPSNQTLVDQSVLEEVEGRLNAALVEAWGTQEEVASLSREAVCP</sequence>
<protein>
    <submittedName>
        <fullName evidence="1">Uncharacterized protein</fullName>
    </submittedName>
</protein>
<keyword evidence="2" id="KW-1185">Reference proteome</keyword>
<reference evidence="1" key="1">
    <citation type="submission" date="2023-05" db="EMBL/GenBank/DDBJ databases">
        <title>Nepenthes gracilis genome sequencing.</title>
        <authorList>
            <person name="Fukushima K."/>
        </authorList>
    </citation>
    <scope>NUCLEOTIDE SEQUENCE</scope>
    <source>
        <strain evidence="1">SING2019-196</strain>
    </source>
</reference>
<evidence type="ECO:0000313" key="1">
    <source>
        <dbReference type="EMBL" id="GMH17479.1"/>
    </source>
</evidence>
<name>A0AAD3SVL7_NEPGR</name>
<organism evidence="1 2">
    <name type="scientific">Nepenthes gracilis</name>
    <name type="common">Slender pitcher plant</name>
    <dbReference type="NCBI Taxonomy" id="150966"/>
    <lineage>
        <taxon>Eukaryota</taxon>
        <taxon>Viridiplantae</taxon>
        <taxon>Streptophyta</taxon>
        <taxon>Embryophyta</taxon>
        <taxon>Tracheophyta</taxon>
        <taxon>Spermatophyta</taxon>
        <taxon>Magnoliopsida</taxon>
        <taxon>eudicotyledons</taxon>
        <taxon>Gunneridae</taxon>
        <taxon>Pentapetalae</taxon>
        <taxon>Caryophyllales</taxon>
        <taxon>Nepenthaceae</taxon>
        <taxon>Nepenthes</taxon>
    </lineage>
</organism>
<accession>A0AAD3SVL7</accession>
<evidence type="ECO:0000313" key="2">
    <source>
        <dbReference type="Proteomes" id="UP001279734"/>
    </source>
</evidence>
<dbReference type="EMBL" id="BSYO01000018">
    <property type="protein sequence ID" value="GMH17479.1"/>
    <property type="molecule type" value="Genomic_DNA"/>
</dbReference>
<proteinExistence type="predicted"/>
<comment type="caution">
    <text evidence="1">The sequence shown here is derived from an EMBL/GenBank/DDBJ whole genome shotgun (WGS) entry which is preliminary data.</text>
</comment>
<dbReference type="AlphaFoldDB" id="A0AAD3SVL7"/>